<organism evidence="1">
    <name type="scientific">marine sediment metagenome</name>
    <dbReference type="NCBI Taxonomy" id="412755"/>
    <lineage>
        <taxon>unclassified sequences</taxon>
        <taxon>metagenomes</taxon>
        <taxon>ecological metagenomes</taxon>
    </lineage>
</organism>
<name>A0A0F9NYS8_9ZZZZ</name>
<comment type="caution">
    <text evidence="1">The sequence shown here is derived from an EMBL/GenBank/DDBJ whole genome shotgun (WGS) entry which is preliminary data.</text>
</comment>
<evidence type="ECO:0000313" key="1">
    <source>
        <dbReference type="EMBL" id="KKM93995.1"/>
    </source>
</evidence>
<dbReference type="EMBL" id="LAZR01006197">
    <property type="protein sequence ID" value="KKM93995.1"/>
    <property type="molecule type" value="Genomic_DNA"/>
</dbReference>
<reference evidence="1" key="1">
    <citation type="journal article" date="2015" name="Nature">
        <title>Complex archaea that bridge the gap between prokaryotes and eukaryotes.</title>
        <authorList>
            <person name="Spang A."/>
            <person name="Saw J.H."/>
            <person name="Jorgensen S.L."/>
            <person name="Zaremba-Niedzwiedzka K."/>
            <person name="Martijn J."/>
            <person name="Lind A.E."/>
            <person name="van Eijk R."/>
            <person name="Schleper C."/>
            <person name="Guy L."/>
            <person name="Ettema T.J."/>
        </authorList>
    </citation>
    <scope>NUCLEOTIDE SEQUENCE</scope>
</reference>
<proteinExistence type="predicted"/>
<dbReference type="AlphaFoldDB" id="A0A0F9NYS8"/>
<accession>A0A0F9NYS8</accession>
<gene>
    <name evidence="1" type="ORF">LCGC14_1202780</name>
</gene>
<sequence>MSILLTQYPIKGKTQSLGKYAEEVAKGVVDYIVTNPRLREDIAGYLTKQFVWTEVDEMPKDECYSEAD</sequence>
<protein>
    <submittedName>
        <fullName evidence="1">Uncharacterized protein</fullName>
    </submittedName>
</protein>